<evidence type="ECO:0000256" key="2">
    <source>
        <dbReference type="SAM" id="Phobius"/>
    </source>
</evidence>
<dbReference type="Proteomes" id="UP000343317">
    <property type="component" value="Unassembled WGS sequence"/>
</dbReference>
<dbReference type="AlphaFoldDB" id="A0A5E4TV06"/>
<feature type="compositionally biased region" description="Polar residues" evidence="1">
    <location>
        <begin position="182"/>
        <end position="198"/>
    </location>
</feature>
<evidence type="ECO:0000256" key="1">
    <source>
        <dbReference type="SAM" id="MobiDB-lite"/>
    </source>
</evidence>
<protein>
    <recommendedName>
        <fullName evidence="5">Transmembrane protein</fullName>
    </recommendedName>
</protein>
<feature type="compositionally biased region" description="Low complexity" evidence="1">
    <location>
        <begin position="199"/>
        <end position="222"/>
    </location>
</feature>
<feature type="transmembrane region" description="Helical" evidence="2">
    <location>
        <begin position="131"/>
        <end position="152"/>
    </location>
</feature>
<keyword evidence="2" id="KW-0472">Membrane</keyword>
<proteinExistence type="predicted"/>
<feature type="transmembrane region" description="Helical" evidence="2">
    <location>
        <begin position="41"/>
        <end position="60"/>
    </location>
</feature>
<evidence type="ECO:0008006" key="5">
    <source>
        <dbReference type="Google" id="ProtNLM"/>
    </source>
</evidence>
<sequence>MEGAPTIDAEEKRERTRLYERHRDDLSKRQLSNAENLDKTILTYSGAGLALSLGFLKDFVPVTGAKIPWALYGSWGGFTLAMVLVVVSYMLSLHVIDRQLDRARRYYLEGDDDALTESGWQDFCARHLNTWMSAAAFVVALSLTTIFVSANLSEVNMANSKGVRGIAQDGVTGMAMQRITPQATTEQRGITGSAMQPVTSGSSSSPAASSPPSGSTTPASKG</sequence>
<dbReference type="RefSeq" id="WP_150620040.1">
    <property type="nucleotide sequence ID" value="NZ_CABPSM010000003.1"/>
</dbReference>
<gene>
    <name evidence="3" type="ORF">PHO31112_01650</name>
</gene>
<keyword evidence="2" id="KW-0812">Transmembrane</keyword>
<feature type="region of interest" description="Disordered" evidence="1">
    <location>
        <begin position="182"/>
        <end position="222"/>
    </location>
</feature>
<keyword evidence="2" id="KW-1133">Transmembrane helix</keyword>
<feature type="transmembrane region" description="Helical" evidence="2">
    <location>
        <begin position="72"/>
        <end position="96"/>
    </location>
</feature>
<reference evidence="3 4" key="1">
    <citation type="submission" date="2019-08" db="EMBL/GenBank/DDBJ databases">
        <authorList>
            <person name="Peeters C."/>
        </authorList>
    </citation>
    <scope>NUCLEOTIDE SEQUENCE [LARGE SCALE GENOMIC DNA]</scope>
    <source>
        <strain evidence="3 4">LMG 31112</strain>
    </source>
</reference>
<evidence type="ECO:0000313" key="4">
    <source>
        <dbReference type="Proteomes" id="UP000343317"/>
    </source>
</evidence>
<dbReference type="EMBL" id="CABPSM010000003">
    <property type="protein sequence ID" value="VVD91607.1"/>
    <property type="molecule type" value="Genomic_DNA"/>
</dbReference>
<name>A0A5E4TV06_9BURK</name>
<evidence type="ECO:0000313" key="3">
    <source>
        <dbReference type="EMBL" id="VVD91607.1"/>
    </source>
</evidence>
<keyword evidence="4" id="KW-1185">Reference proteome</keyword>
<accession>A0A5E4TV06</accession>
<organism evidence="3 4">
    <name type="scientific">Pandoraea horticolens</name>
    <dbReference type="NCBI Taxonomy" id="2508298"/>
    <lineage>
        <taxon>Bacteria</taxon>
        <taxon>Pseudomonadati</taxon>
        <taxon>Pseudomonadota</taxon>
        <taxon>Betaproteobacteria</taxon>
        <taxon>Burkholderiales</taxon>
        <taxon>Burkholderiaceae</taxon>
        <taxon>Pandoraea</taxon>
    </lineage>
</organism>